<evidence type="ECO:0000256" key="6">
    <source>
        <dbReference type="HAMAP-Rule" id="MF_00074"/>
    </source>
</evidence>
<dbReference type="GO" id="GO:0070043">
    <property type="term" value="F:rRNA (guanine-N7-)-methyltransferase activity"/>
    <property type="evidence" value="ECO:0007669"/>
    <property type="project" value="UniProtKB-UniRule"/>
</dbReference>
<dbReference type="GO" id="GO:0005829">
    <property type="term" value="C:cytosol"/>
    <property type="evidence" value="ECO:0007669"/>
    <property type="project" value="TreeGrafter"/>
</dbReference>
<feature type="binding site" evidence="6">
    <location>
        <position position="152"/>
    </location>
    <ligand>
        <name>S-adenosyl-L-methionine</name>
        <dbReference type="ChEBI" id="CHEBI:59789"/>
    </ligand>
</feature>
<evidence type="ECO:0000256" key="5">
    <source>
        <dbReference type="ARBA" id="ARBA00022691"/>
    </source>
</evidence>
<keyword evidence="1 6" id="KW-0963">Cytoplasm</keyword>
<dbReference type="Pfam" id="PF02527">
    <property type="entry name" value="GidB"/>
    <property type="match status" value="1"/>
</dbReference>
<evidence type="ECO:0000256" key="1">
    <source>
        <dbReference type="ARBA" id="ARBA00022490"/>
    </source>
</evidence>
<dbReference type="AlphaFoldDB" id="A0A811FZW5"/>
<keyword evidence="3 6" id="KW-0489">Methyltransferase</keyword>
<dbReference type="KEGG" id="cdip:ERS451417_02401"/>
<dbReference type="HAMAP" id="MF_00074">
    <property type="entry name" value="16SrRNA_methyltr_G"/>
    <property type="match status" value="1"/>
</dbReference>
<keyword evidence="5 6" id="KW-0949">S-adenosyl-L-methionine</keyword>
<dbReference type="SUPFAM" id="SSF53335">
    <property type="entry name" value="S-adenosyl-L-methionine-dependent methyltransferases"/>
    <property type="match status" value="1"/>
</dbReference>
<comment type="function">
    <text evidence="6">Specifically methylates the N7 position of a guanine in 16S rRNA.</text>
</comment>
<gene>
    <name evidence="6" type="primary">rsmG</name>
    <name evidence="7" type="ORF">CIP107547_00117</name>
</gene>
<keyword evidence="4 6" id="KW-0808">Transferase</keyword>
<feature type="binding site" evidence="6">
    <location>
        <position position="83"/>
    </location>
    <ligand>
        <name>S-adenosyl-L-methionine</name>
        <dbReference type="ChEBI" id="CHEBI:59789"/>
    </ligand>
</feature>
<dbReference type="PANTHER" id="PTHR31760:SF0">
    <property type="entry name" value="S-ADENOSYL-L-METHIONINE-DEPENDENT METHYLTRANSFERASES SUPERFAMILY PROTEIN"/>
    <property type="match status" value="1"/>
</dbReference>
<dbReference type="Proteomes" id="UP000480222">
    <property type="component" value="Unassembled WGS sequence"/>
</dbReference>
<dbReference type="InterPro" id="IPR029063">
    <property type="entry name" value="SAM-dependent_MTases_sf"/>
</dbReference>
<protein>
    <recommendedName>
        <fullName evidence="6">Ribosomal RNA small subunit methyltransferase G</fullName>
        <ecNumber evidence="6">2.1.1.-</ecNumber>
    </recommendedName>
    <alternativeName>
        <fullName evidence="6">16S rRNA 7-methylguanosine methyltransferase</fullName>
        <shortName evidence="6">16S rRNA m7G methyltransferase</shortName>
    </alternativeName>
</protein>
<sequence>MWGYTVEKGWFHVKHEEIESIASRVFGGNVDKAHAYHELLATDGSTRGFIGPREVPKLWSRHLLNCAVIGEAMDENICVADIGSGAGLPGIPLAIARPDLTITLIEPLLKRSVFLGEVKEKLELDNVTVIRGRAEEKVVREQLGLVDVVTSRAVAPLGKLAGWSLPLVRLGGKMIAMKGSSIHEELERDEKMIWKAGGGKVKIFSVGEVLDEPTTLISIRKVR</sequence>
<organism evidence="7 8">
    <name type="scientific">Corynebacterium diphtheriae</name>
    <dbReference type="NCBI Taxonomy" id="1717"/>
    <lineage>
        <taxon>Bacteria</taxon>
        <taxon>Bacillati</taxon>
        <taxon>Actinomycetota</taxon>
        <taxon>Actinomycetes</taxon>
        <taxon>Mycobacteriales</taxon>
        <taxon>Corynebacteriaceae</taxon>
        <taxon>Corynebacterium</taxon>
    </lineage>
</organism>
<keyword evidence="2 6" id="KW-0698">rRNA processing</keyword>
<proteinExistence type="inferred from homology"/>
<comment type="similarity">
    <text evidence="6">Belongs to the methyltransferase superfamily. RNA methyltransferase RsmG family.</text>
</comment>
<comment type="caution">
    <text evidence="7">The sequence shown here is derived from an EMBL/GenBank/DDBJ whole genome shotgun (WGS) entry which is preliminary data.</text>
</comment>
<evidence type="ECO:0000256" key="3">
    <source>
        <dbReference type="ARBA" id="ARBA00022603"/>
    </source>
</evidence>
<evidence type="ECO:0000313" key="8">
    <source>
        <dbReference type="Proteomes" id="UP000480222"/>
    </source>
</evidence>
<dbReference type="EMBL" id="CADDAV010000001">
    <property type="protein sequence ID" value="CAB0578688.1"/>
    <property type="molecule type" value="Genomic_DNA"/>
</dbReference>
<feature type="binding site" evidence="6">
    <location>
        <position position="88"/>
    </location>
    <ligand>
        <name>S-adenosyl-L-methionine</name>
        <dbReference type="ChEBI" id="CHEBI:59789"/>
    </ligand>
</feature>
<feature type="binding site" evidence="6">
    <location>
        <begin position="134"/>
        <end position="135"/>
    </location>
    <ligand>
        <name>S-adenosyl-L-methionine</name>
        <dbReference type="ChEBI" id="CHEBI:59789"/>
    </ligand>
</feature>
<dbReference type="NCBIfam" id="TIGR00138">
    <property type="entry name" value="rsmG_gidB"/>
    <property type="match status" value="1"/>
</dbReference>
<dbReference type="EC" id="2.1.1.-" evidence="6"/>
<accession>A0A811FZW5</accession>
<evidence type="ECO:0000313" key="7">
    <source>
        <dbReference type="EMBL" id="CAB0578688.1"/>
    </source>
</evidence>
<evidence type="ECO:0000256" key="4">
    <source>
        <dbReference type="ARBA" id="ARBA00022679"/>
    </source>
</evidence>
<evidence type="ECO:0000256" key="2">
    <source>
        <dbReference type="ARBA" id="ARBA00022552"/>
    </source>
</evidence>
<dbReference type="Gene3D" id="3.40.50.150">
    <property type="entry name" value="Vaccinia Virus protein VP39"/>
    <property type="match status" value="1"/>
</dbReference>
<reference evidence="7 8" key="1">
    <citation type="submission" date="2020-02" db="EMBL/GenBank/DDBJ databases">
        <authorList>
            <person name="Brisse S."/>
        </authorList>
    </citation>
    <scope>NUCLEOTIDE SEQUENCE [LARGE SCALE GENOMIC DNA]</scope>
    <source>
        <strain evidence="7">CIP107547</strain>
    </source>
</reference>
<dbReference type="InterPro" id="IPR003682">
    <property type="entry name" value="rRNA_ssu_MeTfrase_G"/>
</dbReference>
<comment type="subcellular location">
    <subcellularLocation>
        <location evidence="6">Cytoplasm</location>
    </subcellularLocation>
</comment>
<comment type="caution">
    <text evidence="6">Lacks conserved residue(s) required for the propagation of feature annotation.</text>
</comment>
<dbReference type="PANTHER" id="PTHR31760">
    <property type="entry name" value="S-ADENOSYL-L-METHIONINE-DEPENDENT METHYLTRANSFERASES SUPERFAMILY PROTEIN"/>
    <property type="match status" value="1"/>
</dbReference>
<name>A0A811FZW5_CORDP</name>